<dbReference type="AlphaFoldDB" id="A0A3E2VNX5"/>
<evidence type="ECO:0008006" key="3">
    <source>
        <dbReference type="Google" id="ProtNLM"/>
    </source>
</evidence>
<comment type="caution">
    <text evidence="1">The sequence shown here is derived from an EMBL/GenBank/DDBJ whole genome shotgun (WGS) entry which is preliminary data.</text>
</comment>
<reference evidence="1 2" key="1">
    <citation type="submission" date="2018-08" db="EMBL/GenBank/DDBJ databases">
        <title>A genome reference for cultivated species of the human gut microbiota.</title>
        <authorList>
            <person name="Zou Y."/>
            <person name="Xue W."/>
            <person name="Luo G."/>
        </authorList>
    </citation>
    <scope>NUCLEOTIDE SEQUENCE [LARGE SCALE GENOMIC DNA]</scope>
    <source>
        <strain evidence="1 2">OF01-2LB</strain>
    </source>
</reference>
<dbReference type="Proteomes" id="UP000260025">
    <property type="component" value="Unassembled WGS sequence"/>
</dbReference>
<organism evidence="1 2">
    <name type="scientific">Clostridium innocuum</name>
    <dbReference type="NCBI Taxonomy" id="1522"/>
    <lineage>
        <taxon>Bacteria</taxon>
        <taxon>Bacillati</taxon>
        <taxon>Bacillota</taxon>
        <taxon>Clostridia</taxon>
        <taxon>Eubacteriales</taxon>
        <taxon>Clostridiaceae</taxon>
        <taxon>Clostridium</taxon>
    </lineage>
</organism>
<dbReference type="EMBL" id="QVEV01000029">
    <property type="protein sequence ID" value="RGC12525.1"/>
    <property type="molecule type" value="Genomic_DNA"/>
</dbReference>
<proteinExistence type="predicted"/>
<evidence type="ECO:0000313" key="1">
    <source>
        <dbReference type="EMBL" id="RGC12525.1"/>
    </source>
</evidence>
<name>A0A3E2VNX5_CLOIN</name>
<evidence type="ECO:0000313" key="2">
    <source>
        <dbReference type="Proteomes" id="UP000260025"/>
    </source>
</evidence>
<protein>
    <recommendedName>
        <fullName evidence="3">Transposase</fullName>
    </recommendedName>
</protein>
<sequence length="77" mass="9019">MPTTQALPLINELVIQRWITTKQLLSIIKNFEFKIGIDTKPFLSCIHILYTFFNYCRIKGSICNHLLQKSHVPYAHD</sequence>
<gene>
    <name evidence="1" type="ORF">DXA38_16255</name>
</gene>
<accession>A0A3E2VNX5</accession>